<feature type="transmembrane region" description="Helical" evidence="1">
    <location>
        <begin position="51"/>
        <end position="71"/>
    </location>
</feature>
<keyword evidence="1" id="KW-1133">Transmembrane helix</keyword>
<protein>
    <recommendedName>
        <fullName evidence="4">Transmembrane protein</fullName>
    </recommendedName>
</protein>
<organism evidence="2 3">
    <name type="scientific">Colocasia esculenta</name>
    <name type="common">Wild taro</name>
    <name type="synonym">Arum esculentum</name>
    <dbReference type="NCBI Taxonomy" id="4460"/>
    <lineage>
        <taxon>Eukaryota</taxon>
        <taxon>Viridiplantae</taxon>
        <taxon>Streptophyta</taxon>
        <taxon>Embryophyta</taxon>
        <taxon>Tracheophyta</taxon>
        <taxon>Spermatophyta</taxon>
        <taxon>Magnoliopsida</taxon>
        <taxon>Liliopsida</taxon>
        <taxon>Araceae</taxon>
        <taxon>Aroideae</taxon>
        <taxon>Colocasieae</taxon>
        <taxon>Colocasia</taxon>
    </lineage>
</organism>
<evidence type="ECO:0008006" key="4">
    <source>
        <dbReference type="Google" id="ProtNLM"/>
    </source>
</evidence>
<evidence type="ECO:0000256" key="1">
    <source>
        <dbReference type="SAM" id="Phobius"/>
    </source>
</evidence>
<name>A0A843XSG8_COLES</name>
<reference evidence="2" key="1">
    <citation type="submission" date="2017-07" db="EMBL/GenBank/DDBJ databases">
        <title>Taro Niue Genome Assembly and Annotation.</title>
        <authorList>
            <person name="Atibalentja N."/>
            <person name="Keating K."/>
            <person name="Fields C.J."/>
        </authorList>
    </citation>
    <scope>NUCLEOTIDE SEQUENCE</scope>
    <source>
        <strain evidence="2">Niue_2</strain>
        <tissue evidence="2">Leaf</tissue>
    </source>
</reference>
<feature type="transmembrane region" description="Helical" evidence="1">
    <location>
        <begin position="20"/>
        <end position="39"/>
    </location>
</feature>
<accession>A0A843XSG8</accession>
<sequence length="72" mass="8114">MGGDVDVEWVVTWLQNGCFGFGFDFGFGFGFGFGFDFGFNLAYLGGLWLRYGISGFYLVQPTLMVCGYIWYS</sequence>
<feature type="non-terminal residue" evidence="2">
    <location>
        <position position="1"/>
    </location>
</feature>
<evidence type="ECO:0000313" key="2">
    <source>
        <dbReference type="EMBL" id="MQM22103.1"/>
    </source>
</evidence>
<keyword evidence="3" id="KW-1185">Reference proteome</keyword>
<dbReference type="Proteomes" id="UP000652761">
    <property type="component" value="Unassembled WGS sequence"/>
</dbReference>
<comment type="caution">
    <text evidence="2">The sequence shown here is derived from an EMBL/GenBank/DDBJ whole genome shotgun (WGS) entry which is preliminary data.</text>
</comment>
<gene>
    <name evidence="2" type="ORF">Taro_055151</name>
</gene>
<dbReference type="EMBL" id="NMUH01012161">
    <property type="protein sequence ID" value="MQM22103.1"/>
    <property type="molecule type" value="Genomic_DNA"/>
</dbReference>
<keyword evidence="1" id="KW-0472">Membrane</keyword>
<keyword evidence="1" id="KW-0812">Transmembrane</keyword>
<proteinExistence type="predicted"/>
<evidence type="ECO:0000313" key="3">
    <source>
        <dbReference type="Proteomes" id="UP000652761"/>
    </source>
</evidence>
<dbReference type="AlphaFoldDB" id="A0A843XSG8"/>